<evidence type="ECO:0000256" key="1">
    <source>
        <dbReference type="SAM" id="MobiDB-lite"/>
    </source>
</evidence>
<gene>
    <name evidence="2" type="ORF">FGG08_002567</name>
</gene>
<feature type="region of interest" description="Disordered" evidence="1">
    <location>
        <begin position="139"/>
        <end position="181"/>
    </location>
</feature>
<dbReference type="Proteomes" id="UP000698800">
    <property type="component" value="Unassembled WGS sequence"/>
</dbReference>
<accession>A0A9P8I8Y2</accession>
<dbReference type="EMBL" id="JAGHQL010000040">
    <property type="protein sequence ID" value="KAH0543054.1"/>
    <property type="molecule type" value="Genomic_DNA"/>
</dbReference>
<proteinExistence type="predicted"/>
<dbReference type="AlphaFoldDB" id="A0A9P8I8Y2"/>
<comment type="caution">
    <text evidence="2">The sequence shown here is derived from an EMBL/GenBank/DDBJ whole genome shotgun (WGS) entry which is preliminary data.</text>
</comment>
<evidence type="ECO:0000313" key="2">
    <source>
        <dbReference type="EMBL" id="KAH0543054.1"/>
    </source>
</evidence>
<sequence>MDNRSLRKEVETLMRTDLCRKVEIELSASKIGHLETENKALKEQIERTRDAACGTSTFQDQVQGSVDLVSARLHELQSKVEELKKDRVNGKGNRVEVAPVQEDERSCSAPQPRNPSKRKKVLISSGRLETAPVQEAEHVHFLPQLEKPSKRRKTLAPSDRPLAQEREKNLDVPEATPKAQL</sequence>
<keyword evidence="3" id="KW-1185">Reference proteome</keyword>
<protein>
    <submittedName>
        <fullName evidence="2">Uncharacterized protein</fullName>
    </submittedName>
</protein>
<organism evidence="2 3">
    <name type="scientific">Glutinoglossum americanum</name>
    <dbReference type="NCBI Taxonomy" id="1670608"/>
    <lineage>
        <taxon>Eukaryota</taxon>
        <taxon>Fungi</taxon>
        <taxon>Dikarya</taxon>
        <taxon>Ascomycota</taxon>
        <taxon>Pezizomycotina</taxon>
        <taxon>Geoglossomycetes</taxon>
        <taxon>Geoglossales</taxon>
        <taxon>Geoglossaceae</taxon>
        <taxon>Glutinoglossum</taxon>
    </lineage>
</organism>
<feature type="region of interest" description="Disordered" evidence="1">
    <location>
        <begin position="84"/>
        <end position="120"/>
    </location>
</feature>
<name>A0A9P8I8Y2_9PEZI</name>
<evidence type="ECO:0000313" key="3">
    <source>
        <dbReference type="Proteomes" id="UP000698800"/>
    </source>
</evidence>
<reference evidence="2" key="1">
    <citation type="submission" date="2021-03" db="EMBL/GenBank/DDBJ databases">
        <title>Comparative genomics and phylogenomic investigation of the class Geoglossomycetes provide insights into ecological specialization and systematics.</title>
        <authorList>
            <person name="Melie T."/>
            <person name="Pirro S."/>
            <person name="Miller A.N."/>
            <person name="Quandt A."/>
        </authorList>
    </citation>
    <scope>NUCLEOTIDE SEQUENCE</scope>
    <source>
        <strain evidence="2">GBOQ0MN5Z8</strain>
    </source>
</reference>
<feature type="compositionally biased region" description="Basic and acidic residues" evidence="1">
    <location>
        <begin position="162"/>
        <end position="171"/>
    </location>
</feature>